<protein>
    <submittedName>
        <fullName evidence="2">Uncharacterized protein</fullName>
    </submittedName>
</protein>
<evidence type="ECO:0000313" key="2">
    <source>
        <dbReference type="EMBL" id="KKK50212.1"/>
    </source>
</evidence>
<comment type="caution">
    <text evidence="2">The sequence shown here is derived from an EMBL/GenBank/DDBJ whole genome shotgun (WGS) entry which is preliminary data.</text>
</comment>
<feature type="transmembrane region" description="Helical" evidence="1">
    <location>
        <begin position="6"/>
        <end position="28"/>
    </location>
</feature>
<dbReference type="AlphaFoldDB" id="A0A0F8W0P4"/>
<sequence length="96" mass="10963">MYKKVQFRFVLLIVFVTTLTLFVVVFSYNNYYKKSSKKSSSKKSASLNLISNPTFDSNIDGWYRFTTGIKRDASVYKGSSGASMYFPPNADNRTIN</sequence>
<dbReference type="EMBL" id="LAZR01068134">
    <property type="protein sequence ID" value="KKK50212.1"/>
    <property type="molecule type" value="Genomic_DNA"/>
</dbReference>
<name>A0A0F8W0P4_9ZZZZ</name>
<organism evidence="2">
    <name type="scientific">marine sediment metagenome</name>
    <dbReference type="NCBI Taxonomy" id="412755"/>
    <lineage>
        <taxon>unclassified sequences</taxon>
        <taxon>metagenomes</taxon>
        <taxon>ecological metagenomes</taxon>
    </lineage>
</organism>
<keyword evidence="1" id="KW-0812">Transmembrane</keyword>
<evidence type="ECO:0000256" key="1">
    <source>
        <dbReference type="SAM" id="Phobius"/>
    </source>
</evidence>
<feature type="non-terminal residue" evidence="2">
    <location>
        <position position="96"/>
    </location>
</feature>
<reference evidence="2" key="1">
    <citation type="journal article" date="2015" name="Nature">
        <title>Complex archaea that bridge the gap between prokaryotes and eukaryotes.</title>
        <authorList>
            <person name="Spang A."/>
            <person name="Saw J.H."/>
            <person name="Jorgensen S.L."/>
            <person name="Zaremba-Niedzwiedzka K."/>
            <person name="Martijn J."/>
            <person name="Lind A.E."/>
            <person name="van Eijk R."/>
            <person name="Schleper C."/>
            <person name="Guy L."/>
            <person name="Ettema T.J."/>
        </authorList>
    </citation>
    <scope>NUCLEOTIDE SEQUENCE</scope>
</reference>
<keyword evidence="1" id="KW-1133">Transmembrane helix</keyword>
<gene>
    <name evidence="2" type="ORF">LCGC14_3127270</name>
</gene>
<accession>A0A0F8W0P4</accession>
<keyword evidence="1" id="KW-0472">Membrane</keyword>
<proteinExistence type="predicted"/>